<dbReference type="EMBL" id="JBHFQA010000018">
    <property type="protein sequence ID" value="KAL2083174.1"/>
    <property type="molecule type" value="Genomic_DNA"/>
</dbReference>
<dbReference type="InterPro" id="IPR027640">
    <property type="entry name" value="Kinesin-like_fam"/>
</dbReference>
<dbReference type="SMART" id="SM00129">
    <property type="entry name" value="KISc"/>
    <property type="match status" value="1"/>
</dbReference>
<evidence type="ECO:0000256" key="1">
    <source>
        <dbReference type="ARBA" id="ARBA00004245"/>
    </source>
</evidence>
<feature type="coiled-coil region" evidence="6">
    <location>
        <begin position="819"/>
        <end position="860"/>
    </location>
</feature>
<keyword evidence="4" id="KW-0206">Cytoskeleton</keyword>
<evidence type="ECO:0000256" key="3">
    <source>
        <dbReference type="ARBA" id="ARBA00022840"/>
    </source>
</evidence>
<dbReference type="GO" id="GO:0005856">
    <property type="term" value="C:cytoskeleton"/>
    <property type="evidence" value="ECO:0007669"/>
    <property type="project" value="UniProtKB-SubCell"/>
</dbReference>
<name>A0ABD1J7Y0_9TELE</name>
<dbReference type="InterPro" id="IPR027417">
    <property type="entry name" value="P-loop_NTPase"/>
</dbReference>
<reference evidence="9 10" key="1">
    <citation type="submission" date="2024-09" db="EMBL/GenBank/DDBJ databases">
        <title>A chromosome-level genome assembly of Gray's grenadier anchovy, Coilia grayii.</title>
        <authorList>
            <person name="Fu Z."/>
        </authorList>
    </citation>
    <scope>NUCLEOTIDE SEQUENCE [LARGE SCALE GENOMIC DNA]</scope>
    <source>
        <strain evidence="9">G4</strain>
        <tissue evidence="9">Muscle</tissue>
    </source>
</reference>
<comment type="subcellular location">
    <subcellularLocation>
        <location evidence="1">Cytoplasm</location>
        <location evidence="1">Cytoskeleton</location>
    </subcellularLocation>
</comment>
<keyword evidence="2 5" id="KW-0547">Nucleotide-binding</keyword>
<feature type="coiled-coil region" evidence="6">
    <location>
        <begin position="721"/>
        <end position="787"/>
    </location>
</feature>
<dbReference type="PROSITE" id="PS50067">
    <property type="entry name" value="KINESIN_MOTOR_2"/>
    <property type="match status" value="1"/>
</dbReference>
<feature type="compositionally biased region" description="Basic and acidic residues" evidence="7">
    <location>
        <begin position="924"/>
        <end position="945"/>
    </location>
</feature>
<keyword evidence="10" id="KW-1185">Reference proteome</keyword>
<dbReference type="GO" id="GO:0005524">
    <property type="term" value="F:ATP binding"/>
    <property type="evidence" value="ECO:0007669"/>
    <property type="project" value="UniProtKB-UniRule"/>
</dbReference>
<feature type="region of interest" description="Disordered" evidence="7">
    <location>
        <begin position="435"/>
        <end position="456"/>
    </location>
</feature>
<dbReference type="Gene3D" id="3.40.850.10">
    <property type="entry name" value="Kinesin motor domain"/>
    <property type="match status" value="1"/>
</dbReference>
<dbReference type="PANTHER" id="PTHR24115">
    <property type="entry name" value="KINESIN-RELATED"/>
    <property type="match status" value="1"/>
</dbReference>
<evidence type="ECO:0000256" key="5">
    <source>
        <dbReference type="PROSITE-ProRule" id="PRU00283"/>
    </source>
</evidence>
<evidence type="ECO:0000256" key="4">
    <source>
        <dbReference type="ARBA" id="ARBA00023212"/>
    </source>
</evidence>
<gene>
    <name evidence="9" type="ORF">ACEWY4_020947</name>
</gene>
<comment type="caution">
    <text evidence="9">The sequence shown here is derived from an EMBL/GenBank/DDBJ whole genome shotgun (WGS) entry which is preliminary data.</text>
</comment>
<dbReference type="InterPro" id="IPR001752">
    <property type="entry name" value="Kinesin_motor_dom"/>
</dbReference>
<evidence type="ECO:0000313" key="9">
    <source>
        <dbReference type="EMBL" id="KAL2083174.1"/>
    </source>
</evidence>
<organism evidence="9 10">
    <name type="scientific">Coilia grayii</name>
    <name type="common">Gray's grenadier anchovy</name>
    <dbReference type="NCBI Taxonomy" id="363190"/>
    <lineage>
        <taxon>Eukaryota</taxon>
        <taxon>Metazoa</taxon>
        <taxon>Chordata</taxon>
        <taxon>Craniata</taxon>
        <taxon>Vertebrata</taxon>
        <taxon>Euteleostomi</taxon>
        <taxon>Actinopterygii</taxon>
        <taxon>Neopterygii</taxon>
        <taxon>Teleostei</taxon>
        <taxon>Clupei</taxon>
        <taxon>Clupeiformes</taxon>
        <taxon>Clupeoidei</taxon>
        <taxon>Engraulidae</taxon>
        <taxon>Coilinae</taxon>
        <taxon>Coilia</taxon>
    </lineage>
</organism>
<feature type="binding site" evidence="5">
    <location>
        <begin position="157"/>
        <end position="164"/>
    </location>
    <ligand>
        <name>ATP</name>
        <dbReference type="ChEBI" id="CHEBI:30616"/>
    </ligand>
</feature>
<dbReference type="PRINTS" id="PR00380">
    <property type="entry name" value="KINESINHEAVY"/>
</dbReference>
<feature type="region of interest" description="Disordered" evidence="7">
    <location>
        <begin position="915"/>
        <end position="945"/>
    </location>
</feature>
<keyword evidence="4" id="KW-0963">Cytoplasm</keyword>
<evidence type="ECO:0000259" key="8">
    <source>
        <dbReference type="PROSITE" id="PS50067"/>
    </source>
</evidence>
<dbReference type="GO" id="GO:0003774">
    <property type="term" value="F:cytoskeletal motor activity"/>
    <property type="evidence" value="ECO:0007669"/>
    <property type="project" value="UniProtKB-UniRule"/>
</dbReference>
<dbReference type="InterPro" id="IPR036961">
    <property type="entry name" value="Kinesin_motor_dom_sf"/>
</dbReference>
<dbReference type="PANTHER" id="PTHR24115:SF1004">
    <property type="entry name" value="KINESIN-LIKE PROTEIN KIF15"/>
    <property type="match status" value="1"/>
</dbReference>
<evidence type="ECO:0000313" key="10">
    <source>
        <dbReference type="Proteomes" id="UP001591681"/>
    </source>
</evidence>
<evidence type="ECO:0000256" key="2">
    <source>
        <dbReference type="ARBA" id="ARBA00022741"/>
    </source>
</evidence>
<feature type="compositionally biased region" description="Acidic residues" evidence="7">
    <location>
        <begin position="653"/>
        <end position="672"/>
    </location>
</feature>
<evidence type="ECO:0000256" key="7">
    <source>
        <dbReference type="SAM" id="MobiDB-lite"/>
    </source>
</evidence>
<dbReference type="Proteomes" id="UP001591681">
    <property type="component" value="Unassembled WGS sequence"/>
</dbReference>
<sequence length="992" mass="109776">MDRRSELSCLILYLIELNNKLEMIGYPWHIFCLVGVQHIISGIFAKSLLYTLTLHLSFAYRHKDKFAEGAKRNFRVSIRLCPQRQWDPKAEETRCSIKVVEPNMIVVDTGRGHQPHSLLFDAVYDDSASQKDIYESTTGPLVGSLMQGYNACVIAYGSPCSGKSYTMLGGSLMGKQRGILSRAVEDIFNSPEASTCIVRVSFYHISNEKIFDLLDNQPSEVTRIHEGEDTVVLEGLKEVEISSPQALLQVYRRGATNRQAGASKGEFASKSHSIFNITVINTKPNFGKPRLHISNFLKTTNLASSGKARSRSAAALEVKRCFQTVPENPQEAKTLKRSLTIFGNVIFALSMAGCHHVPYRESKLTRVLRDCLGGNCRMSLIVTVSPHLSSVTETLSSLQFASRAMAIPGRPVHRSQLHCSPPQLTAQTCLPPIASGPSSLPLRSGHRQPDDPEHKAFLPHLDKQSQPFEDSCGGGHFGFPAGVKAACSMEERVGGRTSESRASRVLSACQHSYSGSLTGPLSLAQDGGGGGGGGGAVVGGGLGRERVVYPSPRRSVERLSVTTLATSSSSSSSSSSSIVSCAPVSLSAAPGPPAECPNCKRERKIREEYDKFIVQARRDRDCLNQRVAELEARLLRSGEEEEEGEAEERNEKEEEEEEEEADHQDRETEEAMEISRDNTTELPANAEEQIPVPAEIPENVEPLRGDTETQEVHSMINSNQLLQLENENNQLKGQILAMQQELEASREQQDESTGREKALNDLLHAERTQATQEVQELRAQLAQATLQQGSLGEQTRLLSELQSSRAEHETFKGDVALTVAQLQKDKEDLMSHLDEIRECYEKVKSENALLSERVETLKREVNHGLHGNSGSSHVHTVMTNTEMLVVSHHVSQQCSGAINPESTCCYSTCSAFQERAAAPPPPEKPAEEPENRSEQEPGLRKTRDTLKQLRREHSLLLDVMLVLYRREWFTREALPYVRRTLSKCGMRMDDTD</sequence>
<feature type="domain" description="Kinesin motor" evidence="8">
    <location>
        <begin position="73"/>
        <end position="407"/>
    </location>
</feature>
<dbReference type="AlphaFoldDB" id="A0ABD1J7Y0"/>
<protein>
    <recommendedName>
        <fullName evidence="8">Kinesin motor domain-containing protein</fullName>
    </recommendedName>
</protein>
<feature type="region of interest" description="Disordered" evidence="7">
    <location>
        <begin position="634"/>
        <end position="684"/>
    </location>
</feature>
<feature type="compositionally biased region" description="Basic and acidic residues" evidence="7">
    <location>
        <begin position="447"/>
        <end position="456"/>
    </location>
</feature>
<proteinExistence type="inferred from homology"/>
<keyword evidence="5" id="KW-0505">Motor protein</keyword>
<evidence type="ECO:0000256" key="6">
    <source>
        <dbReference type="SAM" id="Coils"/>
    </source>
</evidence>
<keyword evidence="6" id="KW-0175">Coiled coil</keyword>
<keyword evidence="3 5" id="KW-0067">ATP-binding</keyword>
<dbReference type="Pfam" id="PF00225">
    <property type="entry name" value="Kinesin"/>
    <property type="match status" value="1"/>
</dbReference>
<comment type="similarity">
    <text evidence="5">Belongs to the TRAFAC class myosin-kinesin ATPase superfamily. Kinesin family.</text>
</comment>
<dbReference type="SUPFAM" id="SSF52540">
    <property type="entry name" value="P-loop containing nucleoside triphosphate hydrolases"/>
    <property type="match status" value="1"/>
</dbReference>
<accession>A0ABD1J7Y0</accession>